<dbReference type="EC" id="2.7.13.3" evidence="3"/>
<feature type="compositionally biased region" description="Gly residues" evidence="9">
    <location>
        <begin position="100"/>
        <end position="110"/>
    </location>
</feature>
<feature type="domain" description="Histidine kinase" evidence="11">
    <location>
        <begin position="168"/>
        <end position="386"/>
    </location>
</feature>
<keyword evidence="6 12" id="KW-0418">Kinase</keyword>
<evidence type="ECO:0000256" key="10">
    <source>
        <dbReference type="SAM" id="Phobius"/>
    </source>
</evidence>
<dbReference type="GO" id="GO:0016301">
    <property type="term" value="F:kinase activity"/>
    <property type="evidence" value="ECO:0007669"/>
    <property type="project" value="UniProtKB-KW"/>
</dbReference>
<evidence type="ECO:0000256" key="5">
    <source>
        <dbReference type="ARBA" id="ARBA00022679"/>
    </source>
</evidence>
<keyword evidence="5" id="KW-0808">Transferase</keyword>
<keyword evidence="10" id="KW-0812">Transmembrane</keyword>
<evidence type="ECO:0000256" key="2">
    <source>
        <dbReference type="ARBA" id="ARBA00004236"/>
    </source>
</evidence>
<dbReference type="InterPro" id="IPR003661">
    <property type="entry name" value="HisK_dim/P_dom"/>
</dbReference>
<dbReference type="InterPro" id="IPR005467">
    <property type="entry name" value="His_kinase_dom"/>
</dbReference>
<dbReference type="PROSITE" id="PS50109">
    <property type="entry name" value="HIS_KIN"/>
    <property type="match status" value="1"/>
</dbReference>
<keyword evidence="13" id="KW-1185">Reference proteome</keyword>
<dbReference type="SMART" id="SM00387">
    <property type="entry name" value="HATPase_c"/>
    <property type="match status" value="1"/>
</dbReference>
<evidence type="ECO:0000259" key="11">
    <source>
        <dbReference type="PROSITE" id="PS50109"/>
    </source>
</evidence>
<dbReference type="PRINTS" id="PR00344">
    <property type="entry name" value="BCTRLSENSOR"/>
</dbReference>
<dbReference type="InterPro" id="IPR003594">
    <property type="entry name" value="HATPase_dom"/>
</dbReference>
<dbReference type="PANTHER" id="PTHR43711">
    <property type="entry name" value="TWO-COMPONENT HISTIDINE KINASE"/>
    <property type="match status" value="1"/>
</dbReference>
<dbReference type="SUPFAM" id="SSF47384">
    <property type="entry name" value="Homodimeric domain of signal transducing histidine kinase"/>
    <property type="match status" value="1"/>
</dbReference>
<dbReference type="Gene3D" id="3.30.565.10">
    <property type="entry name" value="Histidine kinase-like ATPase, C-terminal domain"/>
    <property type="match status" value="1"/>
</dbReference>
<comment type="subcellular location">
    <subcellularLocation>
        <location evidence="2">Cell membrane</location>
    </subcellularLocation>
</comment>
<evidence type="ECO:0000256" key="3">
    <source>
        <dbReference type="ARBA" id="ARBA00012438"/>
    </source>
</evidence>
<feature type="region of interest" description="Disordered" evidence="9">
    <location>
        <begin position="100"/>
        <end position="132"/>
    </location>
</feature>
<dbReference type="InterPro" id="IPR050736">
    <property type="entry name" value="Sensor_HK_Regulatory"/>
</dbReference>
<dbReference type="InterPro" id="IPR036097">
    <property type="entry name" value="HisK_dim/P_sf"/>
</dbReference>
<evidence type="ECO:0000313" key="13">
    <source>
        <dbReference type="Proteomes" id="UP000612352"/>
    </source>
</evidence>
<protein>
    <recommendedName>
        <fullName evidence="3">histidine kinase</fullName>
        <ecNumber evidence="3">2.7.13.3</ecNumber>
    </recommendedName>
</protein>
<feature type="compositionally biased region" description="Gly residues" evidence="9">
    <location>
        <begin position="119"/>
        <end position="130"/>
    </location>
</feature>
<dbReference type="SMART" id="SM00388">
    <property type="entry name" value="HisKA"/>
    <property type="match status" value="1"/>
</dbReference>
<evidence type="ECO:0000256" key="6">
    <source>
        <dbReference type="ARBA" id="ARBA00022777"/>
    </source>
</evidence>
<dbReference type="PANTHER" id="PTHR43711:SF1">
    <property type="entry name" value="HISTIDINE KINASE 1"/>
    <property type="match status" value="1"/>
</dbReference>
<keyword evidence="10" id="KW-0472">Membrane</keyword>
<keyword evidence="7" id="KW-0902">Two-component regulatory system</keyword>
<dbReference type="CDD" id="cd00082">
    <property type="entry name" value="HisKA"/>
    <property type="match status" value="1"/>
</dbReference>
<feature type="transmembrane region" description="Helical" evidence="10">
    <location>
        <begin position="21"/>
        <end position="44"/>
    </location>
</feature>
<evidence type="ECO:0000256" key="1">
    <source>
        <dbReference type="ARBA" id="ARBA00000085"/>
    </source>
</evidence>
<keyword evidence="4" id="KW-0597">Phosphoprotein</keyword>
<name>A0ABS1BAY1_9MICO</name>
<dbReference type="Proteomes" id="UP000612352">
    <property type="component" value="Unassembled WGS sequence"/>
</dbReference>
<proteinExistence type="predicted"/>
<dbReference type="InterPro" id="IPR004358">
    <property type="entry name" value="Sig_transdc_His_kin-like_C"/>
</dbReference>
<evidence type="ECO:0000256" key="8">
    <source>
        <dbReference type="SAM" id="Coils"/>
    </source>
</evidence>
<accession>A0ABS1BAY1</accession>
<dbReference type="Gene3D" id="1.10.287.130">
    <property type="match status" value="1"/>
</dbReference>
<dbReference type="Pfam" id="PF02518">
    <property type="entry name" value="HATPase_c"/>
    <property type="match status" value="1"/>
</dbReference>
<keyword evidence="10" id="KW-1133">Transmembrane helix</keyword>
<evidence type="ECO:0000256" key="4">
    <source>
        <dbReference type="ARBA" id="ARBA00022553"/>
    </source>
</evidence>
<comment type="caution">
    <text evidence="12">The sequence shown here is derived from an EMBL/GenBank/DDBJ whole genome shotgun (WGS) entry which is preliminary data.</text>
</comment>
<dbReference type="Pfam" id="PF00512">
    <property type="entry name" value="HisKA"/>
    <property type="match status" value="1"/>
</dbReference>
<evidence type="ECO:0000256" key="7">
    <source>
        <dbReference type="ARBA" id="ARBA00023012"/>
    </source>
</evidence>
<evidence type="ECO:0000256" key="9">
    <source>
        <dbReference type="SAM" id="MobiDB-lite"/>
    </source>
</evidence>
<sequence>MGGAWWALRLNRRGSIVSQTVILLVATVLSIAATTLAVLVEMYFSAHDLAVLAWVLAVSGLISIAAARLLLGRRVRTSITALADSARRLGDRAGVGTGVGTGIGTGGSAGADGSDGTDGSEGAGGAGGPGWREFETLSTELEETSRRLDAARAEIEALDADRRQSIAWISHDLRTPLTGLRAMAEAIEAGTADDPTAYARGIRGRVDTLSSMVEDLFELSRLQSGTLVLRRETVELLDLVSDAVADVMPVAQRRGIRIVHRGIEGRVLRADPRELTRALANLLSNGVRHSPDGGEIVVSADVLPGSRLVLSVLDQGPGVASEHIGRIFEVGWREDPARTQSDDLGASGGAGLGLAIVRGIAEAHGGGVTAQRVDGGFRLDLVLPAG</sequence>
<dbReference type="EMBL" id="JAEDAJ010000005">
    <property type="protein sequence ID" value="MBK0331821.1"/>
    <property type="molecule type" value="Genomic_DNA"/>
</dbReference>
<feature type="coiled-coil region" evidence="8">
    <location>
        <begin position="134"/>
        <end position="161"/>
    </location>
</feature>
<comment type="catalytic activity">
    <reaction evidence="1">
        <text>ATP + protein L-histidine = ADP + protein N-phospho-L-histidine.</text>
        <dbReference type="EC" id="2.7.13.3"/>
    </reaction>
</comment>
<dbReference type="InterPro" id="IPR036890">
    <property type="entry name" value="HATPase_C_sf"/>
</dbReference>
<dbReference type="CDD" id="cd00075">
    <property type="entry name" value="HATPase"/>
    <property type="match status" value="1"/>
</dbReference>
<gene>
    <name evidence="12" type="ORF">I8D64_10430</name>
</gene>
<dbReference type="SUPFAM" id="SSF55874">
    <property type="entry name" value="ATPase domain of HSP90 chaperone/DNA topoisomerase II/histidine kinase"/>
    <property type="match status" value="1"/>
</dbReference>
<evidence type="ECO:0000313" key="12">
    <source>
        <dbReference type="EMBL" id="MBK0331821.1"/>
    </source>
</evidence>
<organism evidence="12 13">
    <name type="scientific">Brachybacterium halotolerans</name>
    <dbReference type="NCBI Taxonomy" id="2795215"/>
    <lineage>
        <taxon>Bacteria</taxon>
        <taxon>Bacillati</taxon>
        <taxon>Actinomycetota</taxon>
        <taxon>Actinomycetes</taxon>
        <taxon>Micrococcales</taxon>
        <taxon>Dermabacteraceae</taxon>
        <taxon>Brachybacterium</taxon>
    </lineage>
</organism>
<reference evidence="12 13" key="1">
    <citation type="submission" date="2020-12" db="EMBL/GenBank/DDBJ databases">
        <title>Brachybacterium sp. MASK1Z-5, whole genome shotgun sequence.</title>
        <authorList>
            <person name="Tuo L."/>
        </authorList>
    </citation>
    <scope>NUCLEOTIDE SEQUENCE [LARGE SCALE GENOMIC DNA]</scope>
    <source>
        <strain evidence="12 13">MASK1Z-5</strain>
    </source>
</reference>
<keyword evidence="8" id="KW-0175">Coiled coil</keyword>
<feature type="transmembrane region" description="Helical" evidence="10">
    <location>
        <begin position="50"/>
        <end position="71"/>
    </location>
</feature>